<sequence length="1910" mass="214462">MVRQKGESGGRSKYRPSSSSLAASLLPSGSAAAVGFGGYVGSSRLDTSLSSEEASAILDIDSEVAVHLKRLARKDPTTKLKALHSLSVLFKQKSGKDLVLIIPQWAFEYKRLLLDYNREVRRATHETMNNLVVAVGRDLAPHLKSLMGPWWFSQFDSVSEVSVAAKQSLQAAFPAQEKRLDALILCTTEVFMYLEENLKLTPQSMSDRAAALDELEDMHQQVISSSILALATLLDVLVCMQSERPGFENLPAESKHASKARVTAISFAEKLFSAHKYFLDFLKSQSPAIRSATYSALKSFIKNIPHAFNEGNMKTLAAAILGAFQEKDPSCHSSMWDALLLFSRKFPESWTLLNVQKIVLNRFWHFLRNGCFGSQQVSYPALVIFLDILPSKSVEGEKFFLEFFHNLWDGRTLSNSTSSANLAFFRAFKECFLWGLHNASRYCDSLDSLHHFRVALVDNIVVKLLWQEYLFVGFKNQNRASYGMSKDPSEDGCLTTDQKIVESLNIKYPVNYLQESGKCIVEILSGIYSMEHDLLATFCMAFQENCLKMFEQKENTGRNTENFEPVIKFLSLLEQHSVRKGETWPLVYLVGPMLAKSFPLIRSHDIPDGLRLLSVAVSLFGPRKIVQELFFCNENHCSSSLADDRDKELEPESFMKVFKETFVPWCLVGYNTSSSTRLDLLLAFLNDEYFSEQWSAIISHAICQAHKTEPGSLESDYLVLLAMLLEKARFEIANRRLEEDSNRRHWSNPDDWHHDLLESTVVAVASSSFPLGASSAQFVCAVLGGLTEDDQISFVSRSAMILVYKEVSKKLLAFIYESPFCSVRDSGCLLIAGANNFSVDGGISTNVIKIAQFALDVLGGSLYCLKTFSEEIGLVSDVLAPVFIMNWEHSMEATIDDAFDESKEKIKGRSEISESMHRFHGKINDKFWKSLSIDILNRLGSILVQFIRSVVFKEGKLNANSITSLCCKWMLEVLDCLCCDQYEEQYLLDQLLRKEDTWPSWIVPDFIAQEGSSSLNTIDVSTDIIAYGTHKFVSLIDKLIIKIGLDRVFAVYVEHNPSSPSNKPTNEELTARAWLAAEILCTWEWPGGSATTSFLPLLSAFSKTLNYISQESLLDSIFSILLGGALVHGESGTYCSFNLWSAIGDELDKIKEPFLRALLSLLNTLFKDHVWEGNKAMKLFELLVNKLYIGEAINQNCLKILPLIVSILVQPLCRRSIVPGESSGDVELNNSGENWIRDTIKDWLQRILLFPPIVSWQTGQDMEEWFQLVIACYPFSAMGSTKSLKLERDISLEERELILDLFRKQRHNASVLAAGNQLQMAQMVLSKLMVISVGYCGKDFTEEDWEFFFLQLRSWIQSAVVIMEEVAENVNDLITDNSSSEISDVLRNLEQLVWISDLGPINVAINALASFSLFCGVLRHQQPDMNPNPLRLERWNPVRDRILEGILRLFFCTGIAEAIASSYCHEAASITATSRLDNPYFWELVASNVINSSPHVRDRAVKSVEFWGLGKGPISSLYAILFSSIPVPPLQFAAYVILSTEPVSHLAIIEEDAACSLDGDISGNLDSCQLELSSEKNVHLKEELSCVIEKLPYEVLEMDFTAHQRVNVFLAWSLLLSHLWSLPSLSAAREQLVQYVQDSANSVILDCLFQHIPLELCMAQSLKKKDVDLPAGASEVASAATSAITTGSLLFSVESLWPIAPEKMASLAGALFGLMLRVLPAYVRGWFTDLRDRSTSSLIEAFTRTWCSPPLIMNELSQIKQFNFADENFSVSVSKSANEVVATYTKDETGMDLVIRLPASYPLRPVDVDCMRSLGISEVKQRKWLMSMMLFVRNQNGALAEAIRIWKSNFDKEFEGVEECPICYSVIHTANHSLPRLACRTCKHKFHAACLYKWFSTSHKSSCPLCQSPF</sequence>
<evidence type="ECO:0000256" key="5">
    <source>
        <dbReference type="ARBA" id="ARBA00012483"/>
    </source>
</evidence>
<evidence type="ECO:0000256" key="15">
    <source>
        <dbReference type="RuleBase" id="RU367090"/>
    </source>
</evidence>
<dbReference type="Gene3D" id="3.30.40.10">
    <property type="entry name" value="Zinc/RING finger domain, C3HC4 (zinc finger)"/>
    <property type="match status" value="1"/>
</dbReference>
<dbReference type="InterPro" id="IPR013083">
    <property type="entry name" value="Znf_RING/FYVE/PHD"/>
</dbReference>
<dbReference type="InterPro" id="IPR039804">
    <property type="entry name" value="RING-CH-C4HC3_LTN1"/>
</dbReference>
<dbReference type="Pfam" id="PF13639">
    <property type="entry name" value="zf-RING_2"/>
    <property type="match status" value="1"/>
</dbReference>
<keyword evidence="13 15" id="KW-0862">Zinc</keyword>
<evidence type="ECO:0000256" key="4">
    <source>
        <dbReference type="ARBA" id="ARBA00007997"/>
    </source>
</evidence>
<evidence type="ECO:0000259" key="16">
    <source>
        <dbReference type="PROSITE" id="PS50089"/>
    </source>
</evidence>
<comment type="subcellular location">
    <subcellularLocation>
        <location evidence="2">Cytoplasm</location>
        <location evidence="2">Cytosol</location>
    </subcellularLocation>
</comment>
<keyword evidence="12 15" id="KW-0833">Ubl conjugation pathway</keyword>
<evidence type="ECO:0000256" key="7">
    <source>
        <dbReference type="ARBA" id="ARBA00022490"/>
    </source>
</evidence>
<evidence type="ECO:0000256" key="10">
    <source>
        <dbReference type="ARBA" id="ARBA00022737"/>
    </source>
</evidence>
<name>A0ABQ9LJQ0_HEVBR</name>
<keyword evidence="9 15" id="KW-0479">Metal-binding</keyword>
<protein>
    <recommendedName>
        <fullName evidence="6 15">E3 ubiquitin-protein ligase listerin</fullName>
        <ecNumber evidence="5 15">2.3.2.27</ecNumber>
    </recommendedName>
    <alternativeName>
        <fullName evidence="15">RING-type E3 ubiquitin transferase listerin</fullName>
    </alternativeName>
</protein>
<comment type="similarity">
    <text evidence="4 15">Belongs to the LTN1 family.</text>
</comment>
<dbReference type="InterPro" id="IPR054478">
    <property type="entry name" value="LTN1_UBC"/>
</dbReference>
<keyword evidence="7" id="KW-0963">Cytoplasm</keyword>
<dbReference type="InterPro" id="IPR011989">
    <property type="entry name" value="ARM-like"/>
</dbReference>
<comment type="pathway">
    <text evidence="3 15">Protein modification; protein ubiquitination.</text>
</comment>
<dbReference type="PANTHER" id="PTHR12389">
    <property type="entry name" value="ZINC FINGER PROTEIN 294"/>
    <property type="match status" value="1"/>
</dbReference>
<comment type="subunit">
    <text evidence="15">Component of the ribosome quality control complex (RQC).</text>
</comment>
<dbReference type="InterPro" id="IPR054476">
    <property type="entry name" value="Ltn1_N"/>
</dbReference>
<dbReference type="InterPro" id="IPR039795">
    <property type="entry name" value="LTN1/Rkr1"/>
</dbReference>
<comment type="function">
    <text evidence="15">E3 ubiquitin-protein ligase. Component of the ribosome quality control complex (RQC), a ribosome-associated complex that mediates ubiquitination and extraction of incompletely synthesized nascent chains for proteasomal degradation.</text>
</comment>
<evidence type="ECO:0000256" key="2">
    <source>
        <dbReference type="ARBA" id="ARBA00004514"/>
    </source>
</evidence>
<organism evidence="17 18">
    <name type="scientific">Hevea brasiliensis</name>
    <name type="common">Para rubber tree</name>
    <name type="synonym">Siphonia brasiliensis</name>
    <dbReference type="NCBI Taxonomy" id="3981"/>
    <lineage>
        <taxon>Eukaryota</taxon>
        <taxon>Viridiplantae</taxon>
        <taxon>Streptophyta</taxon>
        <taxon>Embryophyta</taxon>
        <taxon>Tracheophyta</taxon>
        <taxon>Spermatophyta</taxon>
        <taxon>Magnoliopsida</taxon>
        <taxon>eudicotyledons</taxon>
        <taxon>Gunneridae</taxon>
        <taxon>Pentapetalae</taxon>
        <taxon>rosids</taxon>
        <taxon>fabids</taxon>
        <taxon>Malpighiales</taxon>
        <taxon>Euphorbiaceae</taxon>
        <taxon>Crotonoideae</taxon>
        <taxon>Micrandreae</taxon>
        <taxon>Hevea</taxon>
    </lineage>
</organism>
<dbReference type="PROSITE" id="PS50089">
    <property type="entry name" value="ZF_RING_2"/>
    <property type="match status" value="1"/>
</dbReference>
<accession>A0ABQ9LJQ0</accession>
<reference evidence="17 18" key="1">
    <citation type="journal article" date="2023" name="Plant Biotechnol. J.">
        <title>Chromosome-level wild Hevea brasiliensis genome provides new tools for genomic-assisted breeding and valuable loci to elevate rubber yield.</title>
        <authorList>
            <person name="Cheng H."/>
            <person name="Song X."/>
            <person name="Hu Y."/>
            <person name="Wu T."/>
            <person name="Yang Q."/>
            <person name="An Z."/>
            <person name="Feng S."/>
            <person name="Deng Z."/>
            <person name="Wu W."/>
            <person name="Zeng X."/>
            <person name="Tu M."/>
            <person name="Wang X."/>
            <person name="Huang H."/>
        </authorList>
    </citation>
    <scope>NUCLEOTIDE SEQUENCE [LARGE SCALE GENOMIC DNA]</scope>
    <source>
        <strain evidence="17">MT/VB/25A 57/8</strain>
    </source>
</reference>
<dbReference type="InterPro" id="IPR016024">
    <property type="entry name" value="ARM-type_fold"/>
</dbReference>
<dbReference type="Proteomes" id="UP001174677">
    <property type="component" value="Chromosome 12"/>
</dbReference>
<keyword evidence="10" id="KW-0677">Repeat</keyword>
<dbReference type="Gene3D" id="1.25.10.10">
    <property type="entry name" value="Leucine-rich Repeat Variant"/>
    <property type="match status" value="1"/>
</dbReference>
<evidence type="ECO:0000256" key="3">
    <source>
        <dbReference type="ARBA" id="ARBA00004906"/>
    </source>
</evidence>
<comment type="caution">
    <text evidence="17">The sequence shown here is derived from an EMBL/GenBank/DDBJ whole genome shotgun (WGS) entry which is preliminary data.</text>
</comment>
<dbReference type="EMBL" id="JARPOI010000012">
    <property type="protein sequence ID" value="KAJ9167487.1"/>
    <property type="molecule type" value="Genomic_DNA"/>
</dbReference>
<evidence type="ECO:0000256" key="6">
    <source>
        <dbReference type="ARBA" id="ARBA00017157"/>
    </source>
</evidence>
<gene>
    <name evidence="17" type="ORF">P3X46_022137</name>
</gene>
<dbReference type="InterPro" id="IPR011016">
    <property type="entry name" value="Znf_RING-CH"/>
</dbReference>
<dbReference type="EC" id="2.3.2.27" evidence="5 15"/>
<dbReference type="InterPro" id="IPR054477">
    <property type="entry name" value="LTN1_E3_ligase_6th"/>
</dbReference>
<evidence type="ECO:0000256" key="8">
    <source>
        <dbReference type="ARBA" id="ARBA00022679"/>
    </source>
</evidence>
<evidence type="ECO:0000256" key="1">
    <source>
        <dbReference type="ARBA" id="ARBA00000900"/>
    </source>
</evidence>
<dbReference type="SUPFAM" id="SSF57850">
    <property type="entry name" value="RING/U-box"/>
    <property type="match status" value="1"/>
</dbReference>
<evidence type="ECO:0000256" key="12">
    <source>
        <dbReference type="ARBA" id="ARBA00022786"/>
    </source>
</evidence>
<dbReference type="SMART" id="SM00744">
    <property type="entry name" value="RINGv"/>
    <property type="match status" value="1"/>
</dbReference>
<keyword evidence="8 15" id="KW-0808">Transferase</keyword>
<dbReference type="SMART" id="SM00184">
    <property type="entry name" value="RING"/>
    <property type="match status" value="1"/>
</dbReference>
<evidence type="ECO:0000256" key="13">
    <source>
        <dbReference type="ARBA" id="ARBA00022833"/>
    </source>
</evidence>
<evidence type="ECO:0000256" key="11">
    <source>
        <dbReference type="ARBA" id="ARBA00022771"/>
    </source>
</evidence>
<dbReference type="Pfam" id="PF23009">
    <property type="entry name" value="UBC_like"/>
    <property type="match status" value="1"/>
</dbReference>
<dbReference type="PANTHER" id="PTHR12389:SF0">
    <property type="entry name" value="E3 UBIQUITIN-PROTEIN LIGASE LISTERIN"/>
    <property type="match status" value="1"/>
</dbReference>
<comment type="catalytic activity">
    <reaction evidence="1 15">
        <text>S-ubiquitinyl-[E2 ubiquitin-conjugating enzyme]-L-cysteine + [acceptor protein]-L-lysine = [E2 ubiquitin-conjugating enzyme]-L-cysteine + N(6)-ubiquitinyl-[acceptor protein]-L-lysine.</text>
        <dbReference type="EC" id="2.3.2.27"/>
    </reaction>
</comment>
<dbReference type="Pfam" id="PF22958">
    <property type="entry name" value="Ltn1_1st"/>
    <property type="match status" value="1"/>
</dbReference>
<dbReference type="CDD" id="cd16491">
    <property type="entry name" value="RING-CH-C4HC3_LTN1"/>
    <property type="match status" value="1"/>
</dbReference>
<keyword evidence="11 14" id="KW-0863">Zinc-finger</keyword>
<dbReference type="SUPFAM" id="SSF48371">
    <property type="entry name" value="ARM repeat"/>
    <property type="match status" value="1"/>
</dbReference>
<evidence type="ECO:0000256" key="14">
    <source>
        <dbReference type="PROSITE-ProRule" id="PRU00175"/>
    </source>
</evidence>
<feature type="domain" description="RING-type" evidence="16">
    <location>
        <begin position="1860"/>
        <end position="1907"/>
    </location>
</feature>
<dbReference type="InterPro" id="IPR001841">
    <property type="entry name" value="Znf_RING"/>
</dbReference>
<keyword evidence="18" id="KW-1185">Reference proteome</keyword>
<dbReference type="Pfam" id="PF22999">
    <property type="entry name" value="LTN1_E3_ligase_6th"/>
    <property type="match status" value="1"/>
</dbReference>
<proteinExistence type="inferred from homology"/>
<evidence type="ECO:0000313" key="18">
    <source>
        <dbReference type="Proteomes" id="UP001174677"/>
    </source>
</evidence>
<evidence type="ECO:0000256" key="9">
    <source>
        <dbReference type="ARBA" id="ARBA00022723"/>
    </source>
</evidence>
<evidence type="ECO:0000313" key="17">
    <source>
        <dbReference type="EMBL" id="KAJ9167487.1"/>
    </source>
</evidence>